<dbReference type="AlphaFoldDB" id="A0A8J3ZSG7"/>
<evidence type="ECO:0000313" key="2">
    <source>
        <dbReference type="EMBL" id="GIJ68167.1"/>
    </source>
</evidence>
<gene>
    <name evidence="2" type="ORF">Voc01_030840</name>
</gene>
<organism evidence="2 3">
    <name type="scientific">Virgisporangium ochraceum</name>
    <dbReference type="NCBI Taxonomy" id="65505"/>
    <lineage>
        <taxon>Bacteria</taxon>
        <taxon>Bacillati</taxon>
        <taxon>Actinomycetota</taxon>
        <taxon>Actinomycetes</taxon>
        <taxon>Micromonosporales</taxon>
        <taxon>Micromonosporaceae</taxon>
        <taxon>Virgisporangium</taxon>
    </lineage>
</organism>
<feature type="region of interest" description="Disordered" evidence="1">
    <location>
        <begin position="66"/>
        <end position="99"/>
    </location>
</feature>
<feature type="region of interest" description="Disordered" evidence="1">
    <location>
        <begin position="1"/>
        <end position="37"/>
    </location>
</feature>
<evidence type="ECO:0000256" key="1">
    <source>
        <dbReference type="SAM" id="MobiDB-lite"/>
    </source>
</evidence>
<feature type="compositionally biased region" description="Pro residues" evidence="1">
    <location>
        <begin position="74"/>
        <end position="99"/>
    </location>
</feature>
<evidence type="ECO:0000313" key="3">
    <source>
        <dbReference type="Proteomes" id="UP000635606"/>
    </source>
</evidence>
<accession>A0A8J3ZSG7</accession>
<reference evidence="2" key="1">
    <citation type="submission" date="2021-01" db="EMBL/GenBank/DDBJ databases">
        <title>Whole genome shotgun sequence of Virgisporangium ochraceum NBRC 16418.</title>
        <authorList>
            <person name="Komaki H."/>
            <person name="Tamura T."/>
        </authorList>
    </citation>
    <scope>NUCLEOTIDE SEQUENCE</scope>
    <source>
        <strain evidence="2">NBRC 16418</strain>
    </source>
</reference>
<sequence length="99" mass="9991">MAPADTDWVATGTRVPSLPDELRAAGGTLADTDAGAAPTGLGLGLAGLSERVAGLGGEPTADRWAAATSYSAPRPSPPPRPAPFPFPDPRTLPRAPRPP</sequence>
<keyword evidence="3" id="KW-1185">Reference proteome</keyword>
<dbReference type="EMBL" id="BOPH01000037">
    <property type="protein sequence ID" value="GIJ68167.1"/>
    <property type="molecule type" value="Genomic_DNA"/>
</dbReference>
<proteinExistence type="predicted"/>
<comment type="caution">
    <text evidence="2">The sequence shown here is derived from an EMBL/GenBank/DDBJ whole genome shotgun (WGS) entry which is preliminary data.</text>
</comment>
<name>A0A8J3ZSG7_9ACTN</name>
<feature type="compositionally biased region" description="Low complexity" evidence="1">
    <location>
        <begin position="24"/>
        <end position="37"/>
    </location>
</feature>
<dbReference type="Proteomes" id="UP000635606">
    <property type="component" value="Unassembled WGS sequence"/>
</dbReference>
<protein>
    <submittedName>
        <fullName evidence="2">Uncharacterized protein</fullName>
    </submittedName>
</protein>